<keyword evidence="2" id="KW-1185">Reference proteome</keyword>
<reference evidence="1" key="2">
    <citation type="submission" date="2020-11" db="EMBL/GenBank/DDBJ databases">
        <authorList>
            <person name="McCartney M.A."/>
            <person name="Auch B."/>
            <person name="Kono T."/>
            <person name="Mallez S."/>
            <person name="Becker A."/>
            <person name="Gohl D.M."/>
            <person name="Silverstein K.A.T."/>
            <person name="Koren S."/>
            <person name="Bechman K.B."/>
            <person name="Herman A."/>
            <person name="Abrahante J.E."/>
            <person name="Garbe J."/>
        </authorList>
    </citation>
    <scope>NUCLEOTIDE SEQUENCE</scope>
    <source>
        <strain evidence="1">Duluth1</strain>
        <tissue evidence="1">Whole animal</tissue>
    </source>
</reference>
<organism evidence="1 2">
    <name type="scientific">Dreissena polymorpha</name>
    <name type="common">Zebra mussel</name>
    <name type="synonym">Mytilus polymorpha</name>
    <dbReference type="NCBI Taxonomy" id="45954"/>
    <lineage>
        <taxon>Eukaryota</taxon>
        <taxon>Metazoa</taxon>
        <taxon>Spiralia</taxon>
        <taxon>Lophotrochozoa</taxon>
        <taxon>Mollusca</taxon>
        <taxon>Bivalvia</taxon>
        <taxon>Autobranchia</taxon>
        <taxon>Heteroconchia</taxon>
        <taxon>Euheterodonta</taxon>
        <taxon>Imparidentia</taxon>
        <taxon>Neoheterodontei</taxon>
        <taxon>Myida</taxon>
        <taxon>Dreissenoidea</taxon>
        <taxon>Dreissenidae</taxon>
        <taxon>Dreissena</taxon>
    </lineage>
</organism>
<dbReference type="Proteomes" id="UP000828390">
    <property type="component" value="Unassembled WGS sequence"/>
</dbReference>
<accession>A0A9D4GQS2</accession>
<sequence>MEKKIESASVELVKKMDFEEERHTEDDVKEAQDVRQEPENMIDALQKYFFKRFFSSGACKFDFSY</sequence>
<evidence type="ECO:0000313" key="2">
    <source>
        <dbReference type="Proteomes" id="UP000828390"/>
    </source>
</evidence>
<comment type="caution">
    <text evidence="1">The sequence shown here is derived from an EMBL/GenBank/DDBJ whole genome shotgun (WGS) entry which is preliminary data.</text>
</comment>
<dbReference type="EMBL" id="JAIWYP010000005">
    <property type="protein sequence ID" value="KAH3821619.1"/>
    <property type="molecule type" value="Genomic_DNA"/>
</dbReference>
<dbReference type="AlphaFoldDB" id="A0A9D4GQS2"/>
<gene>
    <name evidence="1" type="ORF">DPMN_123384</name>
</gene>
<evidence type="ECO:0000313" key="1">
    <source>
        <dbReference type="EMBL" id="KAH3821619.1"/>
    </source>
</evidence>
<name>A0A9D4GQS2_DREPO</name>
<reference evidence="1" key="1">
    <citation type="journal article" date="2019" name="bioRxiv">
        <title>The Genome of the Zebra Mussel, Dreissena polymorpha: A Resource for Invasive Species Research.</title>
        <authorList>
            <person name="McCartney M.A."/>
            <person name="Auch B."/>
            <person name="Kono T."/>
            <person name="Mallez S."/>
            <person name="Zhang Y."/>
            <person name="Obille A."/>
            <person name="Becker A."/>
            <person name="Abrahante J.E."/>
            <person name="Garbe J."/>
            <person name="Badalamenti J.P."/>
            <person name="Herman A."/>
            <person name="Mangelson H."/>
            <person name="Liachko I."/>
            <person name="Sullivan S."/>
            <person name="Sone E.D."/>
            <person name="Koren S."/>
            <person name="Silverstein K.A.T."/>
            <person name="Beckman K.B."/>
            <person name="Gohl D.M."/>
        </authorList>
    </citation>
    <scope>NUCLEOTIDE SEQUENCE</scope>
    <source>
        <strain evidence="1">Duluth1</strain>
        <tissue evidence="1">Whole animal</tissue>
    </source>
</reference>
<proteinExistence type="predicted"/>
<protein>
    <submittedName>
        <fullName evidence="1">Uncharacterized protein</fullName>
    </submittedName>
</protein>